<keyword evidence="3" id="KW-1185">Reference proteome</keyword>
<dbReference type="Proteomes" id="UP000267821">
    <property type="component" value="Unassembled WGS sequence"/>
</dbReference>
<gene>
    <name evidence="2" type="ORF">L211DRAFT_842317</name>
</gene>
<dbReference type="EMBL" id="ML121583">
    <property type="protein sequence ID" value="RPB19769.1"/>
    <property type="molecule type" value="Genomic_DNA"/>
</dbReference>
<protein>
    <recommendedName>
        <fullName evidence="4">DUF4219 domain-containing protein</fullName>
    </recommendedName>
</protein>
<organism evidence="2 3">
    <name type="scientific">Terfezia boudieri ATCC MYA-4762</name>
    <dbReference type="NCBI Taxonomy" id="1051890"/>
    <lineage>
        <taxon>Eukaryota</taxon>
        <taxon>Fungi</taxon>
        <taxon>Dikarya</taxon>
        <taxon>Ascomycota</taxon>
        <taxon>Pezizomycotina</taxon>
        <taxon>Pezizomycetes</taxon>
        <taxon>Pezizales</taxon>
        <taxon>Pezizaceae</taxon>
        <taxon>Terfezia</taxon>
    </lineage>
</organism>
<name>A0A3N4LE62_9PEZI</name>
<evidence type="ECO:0000313" key="3">
    <source>
        <dbReference type="Proteomes" id="UP000267821"/>
    </source>
</evidence>
<sequence>MTSEMAPANTSHTPFKPPKATESLKDENNYSSWSMEVKMLLRLANLDTAIDSVEGVAPQPLTKTYQYLSDKALATIMVNCDSEPLSLIRISSSTLSTWNTLKSHYEGRTRTHPHVHVCTAPCYG</sequence>
<feature type="compositionally biased region" description="Polar residues" evidence="1">
    <location>
        <begin position="1"/>
        <end position="13"/>
    </location>
</feature>
<reference evidence="2 3" key="1">
    <citation type="journal article" date="2018" name="Nat. Ecol. Evol.">
        <title>Pezizomycetes genomes reveal the molecular basis of ectomycorrhizal truffle lifestyle.</title>
        <authorList>
            <person name="Murat C."/>
            <person name="Payen T."/>
            <person name="Noel B."/>
            <person name="Kuo A."/>
            <person name="Morin E."/>
            <person name="Chen J."/>
            <person name="Kohler A."/>
            <person name="Krizsan K."/>
            <person name="Balestrini R."/>
            <person name="Da Silva C."/>
            <person name="Montanini B."/>
            <person name="Hainaut M."/>
            <person name="Levati E."/>
            <person name="Barry K.W."/>
            <person name="Belfiori B."/>
            <person name="Cichocki N."/>
            <person name="Clum A."/>
            <person name="Dockter R.B."/>
            <person name="Fauchery L."/>
            <person name="Guy J."/>
            <person name="Iotti M."/>
            <person name="Le Tacon F."/>
            <person name="Lindquist E.A."/>
            <person name="Lipzen A."/>
            <person name="Malagnac F."/>
            <person name="Mello A."/>
            <person name="Molinier V."/>
            <person name="Miyauchi S."/>
            <person name="Poulain J."/>
            <person name="Riccioni C."/>
            <person name="Rubini A."/>
            <person name="Sitrit Y."/>
            <person name="Splivallo R."/>
            <person name="Traeger S."/>
            <person name="Wang M."/>
            <person name="Zifcakova L."/>
            <person name="Wipf D."/>
            <person name="Zambonelli A."/>
            <person name="Paolocci F."/>
            <person name="Nowrousian M."/>
            <person name="Ottonello S."/>
            <person name="Baldrian P."/>
            <person name="Spatafora J.W."/>
            <person name="Henrissat B."/>
            <person name="Nagy L.G."/>
            <person name="Aury J.M."/>
            <person name="Wincker P."/>
            <person name="Grigoriev I.V."/>
            <person name="Bonfante P."/>
            <person name="Martin F.M."/>
        </authorList>
    </citation>
    <scope>NUCLEOTIDE SEQUENCE [LARGE SCALE GENOMIC DNA]</scope>
    <source>
        <strain evidence="2 3">ATCC MYA-4762</strain>
    </source>
</reference>
<dbReference type="AlphaFoldDB" id="A0A3N4LE62"/>
<dbReference type="InParanoid" id="A0A3N4LE62"/>
<proteinExistence type="predicted"/>
<accession>A0A3N4LE62</accession>
<feature type="region of interest" description="Disordered" evidence="1">
    <location>
        <begin position="1"/>
        <end position="27"/>
    </location>
</feature>
<evidence type="ECO:0000256" key="1">
    <source>
        <dbReference type="SAM" id="MobiDB-lite"/>
    </source>
</evidence>
<evidence type="ECO:0008006" key="4">
    <source>
        <dbReference type="Google" id="ProtNLM"/>
    </source>
</evidence>
<evidence type="ECO:0000313" key="2">
    <source>
        <dbReference type="EMBL" id="RPB19769.1"/>
    </source>
</evidence>